<evidence type="ECO:0000256" key="1">
    <source>
        <dbReference type="SAM" id="MobiDB-lite"/>
    </source>
</evidence>
<feature type="compositionally biased region" description="Polar residues" evidence="1">
    <location>
        <begin position="67"/>
        <end position="80"/>
    </location>
</feature>
<accession>A0ABY5AK75</accession>
<keyword evidence="3" id="KW-1185">Reference proteome</keyword>
<dbReference type="RefSeq" id="WP_252659661.1">
    <property type="nucleotide sequence ID" value="NZ_CP098611.1"/>
</dbReference>
<evidence type="ECO:0000313" key="3">
    <source>
        <dbReference type="Proteomes" id="UP001056708"/>
    </source>
</evidence>
<dbReference type="Pfam" id="PF20711">
    <property type="entry name" value="DUF6825"/>
    <property type="match status" value="1"/>
</dbReference>
<protein>
    <recommendedName>
        <fullName evidence="4">Thylakoid lumen protein</fullName>
    </recommendedName>
</protein>
<gene>
    <name evidence="2" type="ORF">NEA10_10665</name>
</gene>
<dbReference type="Proteomes" id="UP001056708">
    <property type="component" value="Chromosome"/>
</dbReference>
<evidence type="ECO:0008006" key="4">
    <source>
        <dbReference type="Google" id="ProtNLM"/>
    </source>
</evidence>
<evidence type="ECO:0000313" key="2">
    <source>
        <dbReference type="EMBL" id="USR89356.1"/>
    </source>
</evidence>
<sequence>MSKSPVHAFFVGRILAEEIGAVLERTVSNSLSAFGQFDAEQRENLRQFSERVVERAERVESDRNAAGPSSGSRPVSTDQDLQALIDGLRAEIAELRSELQRYRNRGDHD</sequence>
<name>A0ABY5AK75_9CYAN</name>
<organism evidence="2 3">
    <name type="scientific">Phormidium yuhuli AB48</name>
    <dbReference type="NCBI Taxonomy" id="2940671"/>
    <lineage>
        <taxon>Bacteria</taxon>
        <taxon>Bacillati</taxon>
        <taxon>Cyanobacteriota</taxon>
        <taxon>Cyanophyceae</taxon>
        <taxon>Oscillatoriophycideae</taxon>
        <taxon>Oscillatoriales</taxon>
        <taxon>Oscillatoriaceae</taxon>
        <taxon>Phormidium</taxon>
        <taxon>Phormidium yuhuli</taxon>
    </lineage>
</organism>
<feature type="region of interest" description="Disordered" evidence="1">
    <location>
        <begin position="56"/>
        <end position="80"/>
    </location>
</feature>
<dbReference type="InterPro" id="IPR040003">
    <property type="entry name" value="PG18-like"/>
</dbReference>
<dbReference type="EMBL" id="CP098611">
    <property type="protein sequence ID" value="USR89356.1"/>
    <property type="molecule type" value="Genomic_DNA"/>
</dbReference>
<reference evidence="2" key="1">
    <citation type="submission" date="2022-06" db="EMBL/GenBank/DDBJ databases">
        <title>Genome sequence of Phormidium yuhuli AB48 isolated from an industrial photobioreactor environment.</title>
        <authorList>
            <person name="Qiu Y."/>
            <person name="Noonan A.J.C."/>
            <person name="Dofher K."/>
            <person name="Koch M."/>
            <person name="Kieft B."/>
            <person name="Lin X."/>
            <person name="Ziels R.M."/>
            <person name="Hallam S.J."/>
        </authorList>
    </citation>
    <scope>NUCLEOTIDE SEQUENCE</scope>
    <source>
        <strain evidence="2">AB48</strain>
    </source>
</reference>
<proteinExistence type="predicted"/>